<feature type="non-terminal residue" evidence="1">
    <location>
        <position position="159"/>
    </location>
</feature>
<gene>
    <name evidence="1" type="ORF">g.53113</name>
</gene>
<dbReference type="AlphaFoldDB" id="A0A1B6M1R2"/>
<sequence length="159" mass="18215">MVSMVAMTTIYCALVRQILEYGSTFWNPHQKYPCHDLERIQRRFIPLVGVRNGYNCHQVPIDDFYSRLQLEHLETRIATAVSVVLHKLVNGKMVCPDILQLLSFKTPSGTRSNDLFARQHYGTNYAANSTVARLQKAGNNLPLTVDLFYDSVRTLKLKK</sequence>
<reference evidence="1" key="1">
    <citation type="submission" date="2015-11" db="EMBL/GenBank/DDBJ databases">
        <title>De novo transcriptome assembly of four potential Pierce s Disease insect vectors from Arizona vineyards.</title>
        <authorList>
            <person name="Tassone E.E."/>
        </authorList>
    </citation>
    <scope>NUCLEOTIDE SEQUENCE</scope>
</reference>
<protein>
    <submittedName>
        <fullName evidence="1">Uncharacterized protein</fullName>
    </submittedName>
</protein>
<name>A0A1B6M1R2_9HEMI</name>
<proteinExistence type="predicted"/>
<accession>A0A1B6M1R2</accession>
<dbReference type="EMBL" id="GEBQ01010143">
    <property type="protein sequence ID" value="JAT29834.1"/>
    <property type="molecule type" value="Transcribed_RNA"/>
</dbReference>
<evidence type="ECO:0000313" key="1">
    <source>
        <dbReference type="EMBL" id="JAT29834.1"/>
    </source>
</evidence>
<organism evidence="1">
    <name type="scientific">Graphocephala atropunctata</name>
    <dbReference type="NCBI Taxonomy" id="36148"/>
    <lineage>
        <taxon>Eukaryota</taxon>
        <taxon>Metazoa</taxon>
        <taxon>Ecdysozoa</taxon>
        <taxon>Arthropoda</taxon>
        <taxon>Hexapoda</taxon>
        <taxon>Insecta</taxon>
        <taxon>Pterygota</taxon>
        <taxon>Neoptera</taxon>
        <taxon>Paraneoptera</taxon>
        <taxon>Hemiptera</taxon>
        <taxon>Auchenorrhyncha</taxon>
        <taxon>Membracoidea</taxon>
        <taxon>Cicadellidae</taxon>
        <taxon>Cicadellinae</taxon>
        <taxon>Cicadellini</taxon>
        <taxon>Graphocephala</taxon>
    </lineage>
</organism>